<dbReference type="GO" id="GO:0016757">
    <property type="term" value="F:glycosyltransferase activity"/>
    <property type="evidence" value="ECO:0007669"/>
    <property type="project" value="UniProtKB-KW"/>
</dbReference>
<dbReference type="RefSeq" id="WP_156340834.1">
    <property type="nucleotide sequence ID" value="NZ_CACRSS010000021.1"/>
</dbReference>
<dbReference type="AlphaFoldDB" id="A0A6N2VDS8"/>
<evidence type="ECO:0000313" key="3">
    <source>
        <dbReference type="EMBL" id="VYT27787.1"/>
    </source>
</evidence>
<reference evidence="3" key="1">
    <citation type="submission" date="2019-11" db="EMBL/GenBank/DDBJ databases">
        <authorList>
            <person name="Feng L."/>
        </authorList>
    </citation>
    <scope>NUCLEOTIDE SEQUENCE</scope>
    <source>
        <strain evidence="3">AMuciniphilaLFYP55</strain>
    </source>
</reference>
<accession>A0A6N2VDS8</accession>
<evidence type="ECO:0000259" key="2">
    <source>
        <dbReference type="Pfam" id="PF13439"/>
    </source>
</evidence>
<gene>
    <name evidence="3" type="primary">kanE_2</name>
    <name evidence="3" type="ORF">AMLFYP55_01452</name>
</gene>
<dbReference type="InterPro" id="IPR028098">
    <property type="entry name" value="Glyco_trans_4-like_N"/>
</dbReference>
<dbReference type="Pfam" id="PF13439">
    <property type="entry name" value="Glyco_transf_4"/>
    <property type="match status" value="1"/>
</dbReference>
<evidence type="ECO:0000259" key="1">
    <source>
        <dbReference type="Pfam" id="PF00534"/>
    </source>
</evidence>
<dbReference type="InterPro" id="IPR001296">
    <property type="entry name" value="Glyco_trans_1"/>
</dbReference>
<dbReference type="EMBL" id="CACRSS010000021">
    <property type="protein sequence ID" value="VYT27787.1"/>
    <property type="molecule type" value="Genomic_DNA"/>
</dbReference>
<dbReference type="EC" id="2.4.1.301" evidence="3"/>
<sequence length="406" mass="45622">MQRPRILHIFSRYGDVGGEEVCFRAITEELRAVADVTPFVYSTAELFQSPHGALTKMRYMLRNRDVEEKLRECLRRDRYDAWIIHNTFPAMSPCVYGLALKQSVPVIHYLHNYRAGCLNGVFYRDGSPCFSCKNGNYLPGILHACWRGSAAYSALAAATLYKTRRMGTWNRLSSYIAVSRRQRELLIQTGIPEDKIRVIPHFIRQKTSPAGPPPPDLPRQDVLYAGRLTQEKGVLPLVQAWERLAPPGRTLYLMGDGPLRGELERYVASRRLESIRLTGFIPHEEQGAVRAACGLAVAPSLWEETFGMVVLESWLHGTPVIVTPRGGLPELISHGRNGWIAREPSADALAETLRTALEEEERWPSMGAHGQQLLSSTYSPAAWLQSMGSLLEELRLFRQSPNIAAS</sequence>
<proteinExistence type="predicted"/>
<feature type="domain" description="Glycosyltransferase subfamily 4-like N-terminal" evidence="2">
    <location>
        <begin position="17"/>
        <end position="203"/>
    </location>
</feature>
<dbReference type="Pfam" id="PF00534">
    <property type="entry name" value="Glycos_transf_1"/>
    <property type="match status" value="1"/>
</dbReference>
<name>A0A6N2VDS8_9BACT</name>
<dbReference type="SUPFAM" id="SSF53756">
    <property type="entry name" value="UDP-Glycosyltransferase/glycogen phosphorylase"/>
    <property type="match status" value="1"/>
</dbReference>
<dbReference type="PANTHER" id="PTHR12526">
    <property type="entry name" value="GLYCOSYLTRANSFERASE"/>
    <property type="match status" value="1"/>
</dbReference>
<keyword evidence="3" id="KW-0328">Glycosyltransferase</keyword>
<organism evidence="3">
    <name type="scientific">Akkermansia muciniphila</name>
    <dbReference type="NCBI Taxonomy" id="239935"/>
    <lineage>
        <taxon>Bacteria</taxon>
        <taxon>Pseudomonadati</taxon>
        <taxon>Verrucomicrobiota</taxon>
        <taxon>Verrucomicrobiia</taxon>
        <taxon>Verrucomicrobiales</taxon>
        <taxon>Akkermansiaceae</taxon>
        <taxon>Akkermansia</taxon>
    </lineage>
</organism>
<dbReference type="CDD" id="cd03801">
    <property type="entry name" value="GT4_PimA-like"/>
    <property type="match status" value="1"/>
</dbReference>
<dbReference type="Gene3D" id="3.40.50.2000">
    <property type="entry name" value="Glycogen Phosphorylase B"/>
    <property type="match status" value="2"/>
</dbReference>
<protein>
    <submittedName>
        <fullName evidence="3">Alpha-D-kanosaminyltransferase</fullName>
        <ecNumber evidence="3">2.4.1.301</ecNumber>
    </submittedName>
</protein>
<keyword evidence="3" id="KW-0808">Transferase</keyword>
<feature type="domain" description="Glycosyl transferase family 1" evidence="1">
    <location>
        <begin position="219"/>
        <end position="367"/>
    </location>
</feature>